<evidence type="ECO:0000256" key="1">
    <source>
        <dbReference type="ARBA" id="ARBA00004141"/>
    </source>
</evidence>
<feature type="transmembrane region" description="Helical" evidence="5">
    <location>
        <begin position="97"/>
        <end position="116"/>
    </location>
</feature>
<keyword evidence="3 5" id="KW-1133">Transmembrane helix</keyword>
<feature type="domain" description="RDD" evidence="6">
    <location>
        <begin position="83"/>
        <end position="205"/>
    </location>
</feature>
<dbReference type="Proteomes" id="UP000537130">
    <property type="component" value="Unassembled WGS sequence"/>
</dbReference>
<gene>
    <name evidence="8" type="ORF">FHR99_003216</name>
</gene>
<name>A0A7W4W8T4_9GAMM</name>
<feature type="transmembrane region" description="Helical" evidence="5">
    <location>
        <begin position="232"/>
        <end position="253"/>
    </location>
</feature>
<sequence length="379" mass="42182">MSDQWWINVEGERRGPLSESELRKLCQNGGVDSRAMVWRHGLGSWKPLGSIDGFQQAPSTASSEQTQDEVTTSLPADLASGVVAGPWRRYIARTVDIWVLGLLLGYPLGYFASMVSPTLQHWLLETPALLLGWFMAPFILFVEALLFALTGTTIGKALFNVNVRNASGNRLTAGMYLARQARVYWSGLGTGFPLISLFTCVYQHGRVKQGKPASYDEGRYIVSAAPMGSGRIVLAVTVISLVLLANGMVTAYVNQTERESDYNDDYVISQRNLNSELREIATISNESLPMMVDEVTRLDRQEALSNEYRSYFTLVSYPADELDPDMVEEVMRPSLIENACTNPDAAFFRENGIVLSYHYSGNNQRPIRLVRIDPAVECQ</sequence>
<keyword evidence="9" id="KW-1185">Reference proteome</keyword>
<comment type="caution">
    <text evidence="8">The sequence shown here is derived from an EMBL/GenBank/DDBJ whole genome shotgun (WGS) entry which is preliminary data.</text>
</comment>
<feature type="domain" description="GYF" evidence="7">
    <location>
        <begin position="5"/>
        <end position="54"/>
    </location>
</feature>
<evidence type="ECO:0000256" key="4">
    <source>
        <dbReference type="ARBA" id="ARBA00023136"/>
    </source>
</evidence>
<dbReference type="RefSeq" id="WP_183411735.1">
    <property type="nucleotide sequence ID" value="NZ_JACHWY010000004.1"/>
</dbReference>
<accession>A0A7W4W8T4</accession>
<keyword evidence="2 5" id="KW-0812">Transmembrane</keyword>
<feature type="transmembrane region" description="Helical" evidence="5">
    <location>
        <begin position="183"/>
        <end position="205"/>
    </location>
</feature>
<evidence type="ECO:0000313" key="9">
    <source>
        <dbReference type="Proteomes" id="UP000537130"/>
    </source>
</evidence>
<protein>
    <recommendedName>
        <fullName evidence="10">RDD family protein</fullName>
    </recommendedName>
</protein>
<comment type="subcellular location">
    <subcellularLocation>
        <location evidence="1">Membrane</location>
        <topology evidence="1">Multi-pass membrane protein</topology>
    </subcellularLocation>
</comment>
<proteinExistence type="predicted"/>
<evidence type="ECO:0000259" key="6">
    <source>
        <dbReference type="Pfam" id="PF06271"/>
    </source>
</evidence>
<evidence type="ECO:0000256" key="2">
    <source>
        <dbReference type="ARBA" id="ARBA00022692"/>
    </source>
</evidence>
<dbReference type="Pfam" id="PF14237">
    <property type="entry name" value="GYF_2"/>
    <property type="match status" value="1"/>
</dbReference>
<evidence type="ECO:0000259" key="7">
    <source>
        <dbReference type="Pfam" id="PF14237"/>
    </source>
</evidence>
<dbReference type="InterPro" id="IPR025640">
    <property type="entry name" value="GYF_2"/>
</dbReference>
<dbReference type="Pfam" id="PF06271">
    <property type="entry name" value="RDD"/>
    <property type="match status" value="1"/>
</dbReference>
<evidence type="ECO:0000256" key="3">
    <source>
        <dbReference type="ARBA" id="ARBA00022989"/>
    </source>
</evidence>
<organism evidence="8 9">
    <name type="scientific">Litorivivens lipolytica</name>
    <dbReference type="NCBI Taxonomy" id="1524264"/>
    <lineage>
        <taxon>Bacteria</taxon>
        <taxon>Pseudomonadati</taxon>
        <taxon>Pseudomonadota</taxon>
        <taxon>Gammaproteobacteria</taxon>
        <taxon>Litorivivens</taxon>
    </lineage>
</organism>
<evidence type="ECO:0000313" key="8">
    <source>
        <dbReference type="EMBL" id="MBB3048942.1"/>
    </source>
</evidence>
<dbReference type="AlphaFoldDB" id="A0A7W4W8T4"/>
<feature type="transmembrane region" description="Helical" evidence="5">
    <location>
        <begin position="128"/>
        <end position="149"/>
    </location>
</feature>
<reference evidence="8 9" key="1">
    <citation type="submission" date="2020-08" db="EMBL/GenBank/DDBJ databases">
        <title>Genomic Encyclopedia of Type Strains, Phase III (KMG-III): the genomes of soil and plant-associated and newly described type strains.</title>
        <authorList>
            <person name="Whitman W."/>
        </authorList>
    </citation>
    <scope>NUCLEOTIDE SEQUENCE [LARGE SCALE GENOMIC DNA]</scope>
    <source>
        <strain evidence="8 9">CECT 8654</strain>
    </source>
</reference>
<dbReference type="GO" id="GO:0016020">
    <property type="term" value="C:membrane"/>
    <property type="evidence" value="ECO:0007669"/>
    <property type="project" value="UniProtKB-SubCell"/>
</dbReference>
<dbReference type="InterPro" id="IPR010432">
    <property type="entry name" value="RDD"/>
</dbReference>
<dbReference type="EMBL" id="JACHWY010000004">
    <property type="protein sequence ID" value="MBB3048942.1"/>
    <property type="molecule type" value="Genomic_DNA"/>
</dbReference>
<dbReference type="Gene3D" id="3.30.300.250">
    <property type="match status" value="1"/>
</dbReference>
<evidence type="ECO:0000256" key="5">
    <source>
        <dbReference type="SAM" id="Phobius"/>
    </source>
</evidence>
<evidence type="ECO:0008006" key="10">
    <source>
        <dbReference type="Google" id="ProtNLM"/>
    </source>
</evidence>
<keyword evidence="4 5" id="KW-0472">Membrane</keyword>